<dbReference type="Pfam" id="PF01061">
    <property type="entry name" value="ABC2_membrane"/>
    <property type="match status" value="1"/>
</dbReference>
<comment type="caution">
    <text evidence="11">The sequence shown here is derived from an EMBL/GenBank/DDBJ whole genome shotgun (WGS) entry which is preliminary data.</text>
</comment>
<evidence type="ECO:0000256" key="8">
    <source>
        <dbReference type="ARBA" id="ARBA00023136"/>
    </source>
</evidence>
<dbReference type="PROSITE" id="PS51012">
    <property type="entry name" value="ABC_TM2"/>
    <property type="match status" value="1"/>
</dbReference>
<feature type="transmembrane region" description="Helical" evidence="9">
    <location>
        <begin position="126"/>
        <end position="155"/>
    </location>
</feature>
<organism evidence="11 12">
    <name type="scientific">Flavihumibacter petaseus NBRC 106054</name>
    <dbReference type="NCBI Taxonomy" id="1220578"/>
    <lineage>
        <taxon>Bacteria</taxon>
        <taxon>Pseudomonadati</taxon>
        <taxon>Bacteroidota</taxon>
        <taxon>Chitinophagia</taxon>
        <taxon>Chitinophagales</taxon>
        <taxon>Chitinophagaceae</taxon>
        <taxon>Flavihumibacter</taxon>
    </lineage>
</organism>
<feature type="transmembrane region" description="Helical" evidence="9">
    <location>
        <begin position="167"/>
        <end position="191"/>
    </location>
</feature>
<dbReference type="PANTHER" id="PTHR30413">
    <property type="entry name" value="INNER MEMBRANE TRANSPORT PERMEASE"/>
    <property type="match status" value="1"/>
</dbReference>
<reference evidence="11 12" key="1">
    <citation type="submission" date="2015-04" db="EMBL/GenBank/DDBJ databases">
        <title>Whole genome shotgun sequence of Flavihumibacter petaseus NBRC 106054.</title>
        <authorList>
            <person name="Miyazawa S."/>
            <person name="Hosoyama A."/>
            <person name="Hashimoto M."/>
            <person name="Noguchi M."/>
            <person name="Tsuchikane K."/>
            <person name="Ohji S."/>
            <person name="Yamazoe A."/>
            <person name="Ichikawa N."/>
            <person name="Kimura A."/>
            <person name="Fujita N."/>
        </authorList>
    </citation>
    <scope>NUCLEOTIDE SEQUENCE [LARGE SCALE GENOMIC DNA]</scope>
    <source>
        <strain evidence="11 12">NBRC 106054</strain>
    </source>
</reference>
<dbReference type="STRING" id="1220578.FPE01S_04_04720"/>
<feature type="transmembrane region" description="Helical" evidence="9">
    <location>
        <begin position="86"/>
        <end position="106"/>
    </location>
</feature>
<keyword evidence="6 9" id="KW-0812">Transmembrane</keyword>
<evidence type="ECO:0000256" key="4">
    <source>
        <dbReference type="ARBA" id="ARBA00022475"/>
    </source>
</evidence>
<dbReference type="GO" id="GO:0005886">
    <property type="term" value="C:plasma membrane"/>
    <property type="evidence" value="ECO:0007669"/>
    <property type="project" value="UniProtKB-SubCell"/>
</dbReference>
<feature type="transmembrane region" description="Helical" evidence="9">
    <location>
        <begin position="197"/>
        <end position="218"/>
    </location>
</feature>
<dbReference type="PANTHER" id="PTHR30413:SF8">
    <property type="entry name" value="TRANSPORT PERMEASE PROTEIN"/>
    <property type="match status" value="1"/>
</dbReference>
<dbReference type="OrthoDB" id="9786910at2"/>
<dbReference type="GO" id="GO:0015920">
    <property type="term" value="P:lipopolysaccharide transport"/>
    <property type="evidence" value="ECO:0007669"/>
    <property type="project" value="TreeGrafter"/>
</dbReference>
<dbReference type="Proteomes" id="UP000033121">
    <property type="component" value="Unassembled WGS sequence"/>
</dbReference>
<evidence type="ECO:0000256" key="5">
    <source>
        <dbReference type="ARBA" id="ARBA00022519"/>
    </source>
</evidence>
<comment type="subcellular location">
    <subcellularLocation>
        <location evidence="1">Cell inner membrane</location>
        <topology evidence="1">Multi-pass membrane protein</topology>
    </subcellularLocation>
    <subcellularLocation>
        <location evidence="9">Cell membrane</location>
        <topology evidence="9">Multi-pass membrane protein</topology>
    </subcellularLocation>
</comment>
<dbReference type="InterPro" id="IPR047817">
    <property type="entry name" value="ABC2_TM_bact-type"/>
</dbReference>
<dbReference type="EMBL" id="BBWV01000004">
    <property type="protein sequence ID" value="GAO45228.1"/>
    <property type="molecule type" value="Genomic_DNA"/>
</dbReference>
<keyword evidence="8 9" id="KW-0472">Membrane</keyword>
<dbReference type="AlphaFoldDB" id="A0A0E9N5Z4"/>
<comment type="similarity">
    <text evidence="2 9">Belongs to the ABC-2 integral membrane protein family.</text>
</comment>
<proteinExistence type="inferred from homology"/>
<accession>A0A0E9N5Z4</accession>
<evidence type="ECO:0000259" key="10">
    <source>
        <dbReference type="PROSITE" id="PS51012"/>
    </source>
</evidence>
<sequence>MSTNSENQWDLVIEPNASKLNLNLQEVWRYRDLMLLFVKRDFVAQFKQTVLGPVWHIIQPILTTAMFLLIFGRIARTSTDNIEPSILFYMSGIVLWNFFSGCLTNVSNTFVTNANIFGKVYFPRLVLPLSVIISNLIKFAIQFLLLIAMMVFFHFRGYPIQPSFNWIFIPVIILILACISLGLGIIISSLTTKYRDFIVLLTFAVQLGMYATPIAYPYSYVQNKSFYWIFKINPLTSIVESFRYCLFGKGTFDLASLSYTIIFMVVILLSGIVVFNKVERNFMDTV</sequence>
<dbReference type="GO" id="GO:0140359">
    <property type="term" value="F:ABC-type transporter activity"/>
    <property type="evidence" value="ECO:0007669"/>
    <property type="project" value="InterPro"/>
</dbReference>
<keyword evidence="3 9" id="KW-0813">Transport</keyword>
<dbReference type="InterPro" id="IPR013525">
    <property type="entry name" value="ABC2_TM"/>
</dbReference>
<evidence type="ECO:0000256" key="9">
    <source>
        <dbReference type="RuleBase" id="RU361157"/>
    </source>
</evidence>
<evidence type="ECO:0000256" key="7">
    <source>
        <dbReference type="ARBA" id="ARBA00022989"/>
    </source>
</evidence>
<name>A0A0E9N5Z4_9BACT</name>
<evidence type="ECO:0000256" key="3">
    <source>
        <dbReference type="ARBA" id="ARBA00022448"/>
    </source>
</evidence>
<evidence type="ECO:0000256" key="1">
    <source>
        <dbReference type="ARBA" id="ARBA00004429"/>
    </source>
</evidence>
<keyword evidence="7 9" id="KW-1133">Transmembrane helix</keyword>
<protein>
    <recommendedName>
        <fullName evidence="9">Transport permease protein</fullName>
    </recommendedName>
</protein>
<gene>
    <name evidence="11" type="ORF">FPE01S_04_04720</name>
</gene>
<keyword evidence="4 9" id="KW-1003">Cell membrane</keyword>
<keyword evidence="5" id="KW-0997">Cell inner membrane</keyword>
<evidence type="ECO:0000313" key="11">
    <source>
        <dbReference type="EMBL" id="GAO45228.1"/>
    </source>
</evidence>
<keyword evidence="12" id="KW-1185">Reference proteome</keyword>
<feature type="transmembrane region" description="Helical" evidence="9">
    <location>
        <begin position="54"/>
        <end position="74"/>
    </location>
</feature>
<evidence type="ECO:0000256" key="6">
    <source>
        <dbReference type="ARBA" id="ARBA00022692"/>
    </source>
</evidence>
<evidence type="ECO:0000256" key="2">
    <source>
        <dbReference type="ARBA" id="ARBA00007783"/>
    </source>
</evidence>
<feature type="domain" description="ABC transmembrane type-2" evidence="10">
    <location>
        <begin position="51"/>
        <end position="278"/>
    </location>
</feature>
<evidence type="ECO:0000313" key="12">
    <source>
        <dbReference type="Proteomes" id="UP000033121"/>
    </source>
</evidence>
<feature type="transmembrane region" description="Helical" evidence="9">
    <location>
        <begin position="256"/>
        <end position="275"/>
    </location>
</feature>
<dbReference type="RefSeq" id="WP_046371175.1">
    <property type="nucleotide sequence ID" value="NZ_BBWV01000004.1"/>
</dbReference>